<organism evidence="1 2">
    <name type="scientific">Xylanibacter ruminicola</name>
    <name type="common">Prevotella ruminicola</name>
    <dbReference type="NCBI Taxonomy" id="839"/>
    <lineage>
        <taxon>Bacteria</taxon>
        <taxon>Pseudomonadati</taxon>
        <taxon>Bacteroidota</taxon>
        <taxon>Bacteroidia</taxon>
        <taxon>Bacteroidales</taxon>
        <taxon>Prevotellaceae</taxon>
        <taxon>Xylanibacter</taxon>
    </lineage>
</organism>
<dbReference type="EMBL" id="SUYC01000017">
    <property type="protein sequence ID" value="MBE6271825.1"/>
    <property type="molecule type" value="Genomic_DNA"/>
</dbReference>
<reference evidence="1" key="1">
    <citation type="submission" date="2019-04" db="EMBL/GenBank/DDBJ databases">
        <title>Evolution of Biomass-Degrading Anaerobic Consortia Revealed by Metagenomics.</title>
        <authorList>
            <person name="Peng X."/>
        </authorList>
    </citation>
    <scope>NUCLEOTIDE SEQUENCE</scope>
    <source>
        <strain evidence="1">SIG140</strain>
    </source>
</reference>
<dbReference type="Proteomes" id="UP000806522">
    <property type="component" value="Unassembled WGS sequence"/>
</dbReference>
<dbReference type="AlphaFoldDB" id="A0A9D5P220"/>
<evidence type="ECO:0008006" key="3">
    <source>
        <dbReference type="Google" id="ProtNLM"/>
    </source>
</evidence>
<sequence length="310" mass="35578">MKKFLTIICAAILLMACGNNEQQLKERAAELCQYIPNHELKEVSKDYMTPDFYNVLDTLFNHLPEHEAMDHEWLYYFVTGNGGTIADFEVAAVEQTDKTHAIATIMVRQKWEDGSMADDTDVEEHKMEMELVDGQWLIADFDGHKQDCIRHIEINRKEQAVRKAISAYLEKEVAPHYLKGQLCVPTLLIASEEELSDSMKVWLDAWIYWYNISGDTLKTVSGGNHSGCMTLTNRNGNPTVASFEQTLDGAAFLPSAKRIFNQHFDVFQNMHSSQGVREAARKEQLSDYLKEHQLNIRYYQDYGWPATPIE</sequence>
<gene>
    <name evidence="1" type="ORF">E7101_12915</name>
</gene>
<proteinExistence type="predicted"/>
<accession>A0A9D5P220</accession>
<dbReference type="PROSITE" id="PS51257">
    <property type="entry name" value="PROKAR_LIPOPROTEIN"/>
    <property type="match status" value="1"/>
</dbReference>
<name>A0A9D5P220_XYLRU</name>
<protein>
    <recommendedName>
        <fullName evidence="3">DUF3828 domain-containing protein</fullName>
    </recommendedName>
</protein>
<comment type="caution">
    <text evidence="1">The sequence shown here is derived from an EMBL/GenBank/DDBJ whole genome shotgun (WGS) entry which is preliminary data.</text>
</comment>
<evidence type="ECO:0000313" key="2">
    <source>
        <dbReference type="Proteomes" id="UP000806522"/>
    </source>
</evidence>
<evidence type="ECO:0000313" key="1">
    <source>
        <dbReference type="EMBL" id="MBE6271825.1"/>
    </source>
</evidence>